<evidence type="ECO:0000313" key="3">
    <source>
        <dbReference type="Proteomes" id="UP000078148"/>
    </source>
</evidence>
<organism evidence="2 3">
    <name type="scientific">Paenibacillus bovis</name>
    <dbReference type="NCBI Taxonomy" id="1616788"/>
    <lineage>
        <taxon>Bacteria</taxon>
        <taxon>Bacillati</taxon>
        <taxon>Bacillota</taxon>
        <taxon>Bacilli</taxon>
        <taxon>Bacillales</taxon>
        <taxon>Paenibacillaceae</taxon>
        <taxon>Paenibacillus</taxon>
    </lineage>
</organism>
<dbReference type="InterPro" id="IPR000182">
    <property type="entry name" value="GNAT_dom"/>
</dbReference>
<dbReference type="KEGG" id="pbv:AR543_11615"/>
<dbReference type="SUPFAM" id="SSF55729">
    <property type="entry name" value="Acyl-CoA N-acyltransferases (Nat)"/>
    <property type="match status" value="1"/>
</dbReference>
<dbReference type="PANTHER" id="PTHR43415:SF3">
    <property type="entry name" value="GNAT-FAMILY ACETYLTRANSFERASE"/>
    <property type="match status" value="1"/>
</dbReference>
<dbReference type="Proteomes" id="UP000078148">
    <property type="component" value="Chromosome"/>
</dbReference>
<feature type="domain" description="N-acetyltransferase" evidence="1">
    <location>
        <begin position="20"/>
        <end position="172"/>
    </location>
</feature>
<name>A0A172ZM96_9BACL</name>
<dbReference type="CDD" id="cd04301">
    <property type="entry name" value="NAT_SF"/>
    <property type="match status" value="1"/>
</dbReference>
<dbReference type="PANTHER" id="PTHR43415">
    <property type="entry name" value="SPERMIDINE N(1)-ACETYLTRANSFERASE"/>
    <property type="match status" value="1"/>
</dbReference>
<evidence type="ECO:0000259" key="1">
    <source>
        <dbReference type="PROSITE" id="PS51186"/>
    </source>
</evidence>
<proteinExistence type="predicted"/>
<dbReference type="GO" id="GO:0016747">
    <property type="term" value="F:acyltransferase activity, transferring groups other than amino-acyl groups"/>
    <property type="evidence" value="ECO:0007669"/>
    <property type="project" value="InterPro"/>
</dbReference>
<dbReference type="AlphaFoldDB" id="A0A172ZM96"/>
<reference evidence="3" key="1">
    <citation type="submission" date="2015-10" db="EMBL/GenBank/DDBJ databases">
        <title>Genome of Paenibacillus bovis sp. nov.</title>
        <authorList>
            <person name="Wu Z."/>
            <person name="Gao C."/>
            <person name="Liu Z."/>
            <person name="Zheng H."/>
        </authorList>
    </citation>
    <scope>NUCLEOTIDE SEQUENCE [LARGE SCALE GENOMIC DNA]</scope>
    <source>
        <strain evidence="3">BD3526</strain>
    </source>
</reference>
<dbReference type="Gene3D" id="3.40.630.30">
    <property type="match status" value="1"/>
</dbReference>
<keyword evidence="3" id="KW-1185">Reference proteome</keyword>
<dbReference type="Pfam" id="PF00583">
    <property type="entry name" value="Acetyltransf_1"/>
    <property type="match status" value="1"/>
</dbReference>
<dbReference type="InterPro" id="IPR016181">
    <property type="entry name" value="Acyl_CoA_acyltransferase"/>
</dbReference>
<reference evidence="2 3" key="2">
    <citation type="journal article" date="2016" name="Int. J. Syst. Evol. Microbiol.">
        <title>Paenibacillus bovis sp. nov., isolated from raw yak (Bos grunniens) milk.</title>
        <authorList>
            <person name="Gao C."/>
            <person name="Han J."/>
            <person name="Liu Z."/>
            <person name="Xu X."/>
            <person name="Hang F."/>
            <person name="Wu Z."/>
        </authorList>
    </citation>
    <scope>NUCLEOTIDE SEQUENCE [LARGE SCALE GENOMIC DNA]</scope>
    <source>
        <strain evidence="2 3">BD3526</strain>
    </source>
</reference>
<dbReference type="STRING" id="1616788.AR543_11615"/>
<evidence type="ECO:0000313" key="2">
    <source>
        <dbReference type="EMBL" id="ANF98771.1"/>
    </source>
</evidence>
<protein>
    <recommendedName>
        <fullName evidence="1">N-acetyltransferase domain-containing protein</fullName>
    </recommendedName>
</protein>
<accession>A0A172ZM96</accession>
<gene>
    <name evidence="2" type="ORF">AR543_11615</name>
</gene>
<dbReference type="PROSITE" id="PS51186">
    <property type="entry name" value="GNAT"/>
    <property type="match status" value="1"/>
</dbReference>
<dbReference type="EMBL" id="CP013023">
    <property type="protein sequence ID" value="ANF98771.1"/>
    <property type="molecule type" value="Genomic_DNA"/>
</dbReference>
<sequence>MSQFHASVSIRIAQIRDAGPLLRMKKRLDEQTTYMLLEPGERMMNEAEQRDMIRYALRSANSNIFLAELDGQIIGYMEAMGGKVSRNRHSAYIVIGVLQDYANRGIGRRLFQTMLQWAKDRELHRIELTVQSANERGIHLYRSLGFRMEGIQKNALLVDNNYVDLIQMGLLL</sequence>